<evidence type="ECO:0000259" key="6">
    <source>
        <dbReference type="PROSITE" id="PS50123"/>
    </source>
</evidence>
<dbReference type="PRINTS" id="PR00996">
    <property type="entry name" value="CHERMTFRASE"/>
</dbReference>
<evidence type="ECO:0000256" key="1">
    <source>
        <dbReference type="ARBA" id="ARBA00001541"/>
    </source>
</evidence>
<dbReference type="PROSITE" id="PS50123">
    <property type="entry name" value="CHER"/>
    <property type="match status" value="1"/>
</dbReference>
<dbReference type="AlphaFoldDB" id="A0A9X2L3X9"/>
<dbReference type="PANTHER" id="PTHR24422:SF19">
    <property type="entry name" value="CHEMOTAXIS PROTEIN METHYLTRANSFERASE"/>
    <property type="match status" value="1"/>
</dbReference>
<dbReference type="Gene3D" id="1.10.155.10">
    <property type="entry name" value="Chemotaxis receptor methyltransferase CheR, N-terminal domain"/>
    <property type="match status" value="1"/>
</dbReference>
<evidence type="ECO:0000313" key="8">
    <source>
        <dbReference type="Proteomes" id="UP001139125"/>
    </source>
</evidence>
<dbReference type="InterPro" id="IPR050903">
    <property type="entry name" value="Bact_Chemotaxis_MeTrfase"/>
</dbReference>
<dbReference type="GO" id="GO:0008983">
    <property type="term" value="F:protein-glutamate O-methyltransferase activity"/>
    <property type="evidence" value="ECO:0007669"/>
    <property type="project" value="UniProtKB-EC"/>
</dbReference>
<protein>
    <recommendedName>
        <fullName evidence="2">protein-glutamate O-methyltransferase</fullName>
        <ecNumber evidence="2">2.1.1.80</ecNumber>
    </recommendedName>
</protein>
<dbReference type="InterPro" id="IPR029063">
    <property type="entry name" value="SAM-dependent_MTases_sf"/>
</dbReference>
<dbReference type="GO" id="GO:0032259">
    <property type="term" value="P:methylation"/>
    <property type="evidence" value="ECO:0007669"/>
    <property type="project" value="UniProtKB-KW"/>
</dbReference>
<dbReference type="SUPFAM" id="SSF53335">
    <property type="entry name" value="S-adenosyl-L-methionine-dependent methyltransferases"/>
    <property type="match status" value="1"/>
</dbReference>
<evidence type="ECO:0000256" key="3">
    <source>
        <dbReference type="ARBA" id="ARBA00022603"/>
    </source>
</evidence>
<dbReference type="PANTHER" id="PTHR24422">
    <property type="entry name" value="CHEMOTAXIS PROTEIN METHYLTRANSFERASE"/>
    <property type="match status" value="1"/>
</dbReference>
<name>A0A9X2L3X9_9BACT</name>
<dbReference type="EMBL" id="JANDBC010000002">
    <property type="protein sequence ID" value="MCP9291921.1"/>
    <property type="molecule type" value="Genomic_DNA"/>
</dbReference>
<dbReference type="Pfam" id="PF01739">
    <property type="entry name" value="CheR"/>
    <property type="match status" value="1"/>
</dbReference>
<evidence type="ECO:0000256" key="2">
    <source>
        <dbReference type="ARBA" id="ARBA00012534"/>
    </source>
</evidence>
<comment type="catalytic activity">
    <reaction evidence="1">
        <text>L-glutamyl-[protein] + S-adenosyl-L-methionine = [protein]-L-glutamate 5-O-methyl ester + S-adenosyl-L-homocysteine</text>
        <dbReference type="Rhea" id="RHEA:24452"/>
        <dbReference type="Rhea" id="RHEA-COMP:10208"/>
        <dbReference type="Rhea" id="RHEA-COMP:10311"/>
        <dbReference type="ChEBI" id="CHEBI:29973"/>
        <dbReference type="ChEBI" id="CHEBI:57856"/>
        <dbReference type="ChEBI" id="CHEBI:59789"/>
        <dbReference type="ChEBI" id="CHEBI:82795"/>
        <dbReference type="EC" id="2.1.1.80"/>
    </reaction>
</comment>
<gene>
    <name evidence="7" type="ORF">NM125_10075</name>
</gene>
<dbReference type="RefSeq" id="WP_255134795.1">
    <property type="nucleotide sequence ID" value="NZ_JANDBC010000002.1"/>
</dbReference>
<dbReference type="EC" id="2.1.1.80" evidence="2"/>
<reference evidence="7" key="1">
    <citation type="submission" date="2022-06" db="EMBL/GenBank/DDBJ databases">
        <title>Gracilimonas sp. CAU 1638 isolated from sea sediment.</title>
        <authorList>
            <person name="Kim W."/>
        </authorList>
    </citation>
    <scope>NUCLEOTIDE SEQUENCE</scope>
    <source>
        <strain evidence="7">CAU 1638</strain>
    </source>
</reference>
<accession>A0A9X2L3X9</accession>
<dbReference type="Proteomes" id="UP001139125">
    <property type="component" value="Unassembled WGS sequence"/>
</dbReference>
<dbReference type="Gene3D" id="3.40.50.150">
    <property type="entry name" value="Vaccinia Virus protein VP39"/>
    <property type="match status" value="1"/>
</dbReference>
<dbReference type="Pfam" id="PF03705">
    <property type="entry name" value="CheR_N"/>
    <property type="match status" value="1"/>
</dbReference>
<dbReference type="InterPro" id="IPR022642">
    <property type="entry name" value="CheR_C"/>
</dbReference>
<feature type="domain" description="CheR-type methyltransferase" evidence="6">
    <location>
        <begin position="11"/>
        <end position="279"/>
    </location>
</feature>
<proteinExistence type="predicted"/>
<evidence type="ECO:0000256" key="4">
    <source>
        <dbReference type="ARBA" id="ARBA00022679"/>
    </source>
</evidence>
<sequence>MNTFTQSALSSPVSSVKLKAGDFKRVKDLLYEYCGIFLQEGKEALVQSRLMKRMRKLGIGSFSEYLDFIERPESGGEFLAFVDVLTTNKTHFFREAQHFEFIRKHIIPTMGGRNAKWWSAGCSTGEEPVTTAITLHEARRTTPWSSVKILATDISREVLKVAKNGVYPSSRMMDVPDSIRRKYFESIGNDEFKVKEQVEEMITYGRLNLTEDWPLKGNFQVIMCRNVMIYFNRQTQQQVVQKFYDQLQPGGFLFLGHSESVSSNNKGFKNLAPAVYQKI</sequence>
<evidence type="ECO:0000256" key="5">
    <source>
        <dbReference type="ARBA" id="ARBA00022691"/>
    </source>
</evidence>
<dbReference type="InterPro" id="IPR036804">
    <property type="entry name" value="CheR_N_sf"/>
</dbReference>
<dbReference type="InterPro" id="IPR022641">
    <property type="entry name" value="CheR_N"/>
</dbReference>
<dbReference type="SMART" id="SM00138">
    <property type="entry name" value="MeTrc"/>
    <property type="match status" value="1"/>
</dbReference>
<organism evidence="7 8">
    <name type="scientific">Gracilimonas sediminicola</name>
    <dbReference type="NCBI Taxonomy" id="2952158"/>
    <lineage>
        <taxon>Bacteria</taxon>
        <taxon>Pseudomonadati</taxon>
        <taxon>Balneolota</taxon>
        <taxon>Balneolia</taxon>
        <taxon>Balneolales</taxon>
        <taxon>Balneolaceae</taxon>
        <taxon>Gracilimonas</taxon>
    </lineage>
</organism>
<dbReference type="PIRSF" id="PIRSF000410">
    <property type="entry name" value="CheR"/>
    <property type="match status" value="1"/>
</dbReference>
<dbReference type="InterPro" id="IPR026024">
    <property type="entry name" value="Chemotaxis_MeTrfase_CheR"/>
</dbReference>
<dbReference type="InterPro" id="IPR000780">
    <property type="entry name" value="CheR_MeTrfase"/>
</dbReference>
<keyword evidence="3" id="KW-0489">Methyltransferase</keyword>
<dbReference type="SUPFAM" id="SSF47757">
    <property type="entry name" value="Chemotaxis receptor methyltransferase CheR, N-terminal domain"/>
    <property type="match status" value="1"/>
</dbReference>
<keyword evidence="4" id="KW-0808">Transferase</keyword>
<keyword evidence="8" id="KW-1185">Reference proteome</keyword>
<keyword evidence="5" id="KW-0949">S-adenosyl-L-methionine</keyword>
<comment type="caution">
    <text evidence="7">The sequence shown here is derived from an EMBL/GenBank/DDBJ whole genome shotgun (WGS) entry which is preliminary data.</text>
</comment>
<evidence type="ECO:0000313" key="7">
    <source>
        <dbReference type="EMBL" id="MCP9291921.1"/>
    </source>
</evidence>